<dbReference type="AlphaFoldDB" id="A0A0P1NVY0"/>
<protein>
    <submittedName>
        <fullName evidence="1">Uncharacterized protein</fullName>
    </submittedName>
</protein>
<sequence length="157" mass="19044">EHFWTIVLPRMKKVLFYDESGISKEKDVKEKYNEKTAGGFFKYYELEQYEDTLRKTKYKDSYLFENPNEDPYNQYIFLKDPKMLEALEINYKNNKVKVNLSKLYQNIDIPETLSNLLGKWIKKITADYVEFEDGERIDIKNLDCKLIKPLIWWCRKK</sequence>
<proteinExistence type="predicted"/>
<evidence type="ECO:0000313" key="1">
    <source>
        <dbReference type="EMBL" id="CUT03321.1"/>
    </source>
</evidence>
<dbReference type="EMBL" id="CZVW01000016">
    <property type="protein sequence ID" value="CUT03321.1"/>
    <property type="molecule type" value="Genomic_DNA"/>
</dbReference>
<organism evidence="1 2">
    <name type="scientific">Candidatus Chryseopegocella kryptomonas</name>
    <dbReference type="NCBI Taxonomy" id="1633643"/>
    <lineage>
        <taxon>Bacteria</taxon>
        <taxon>Pseudomonadati</taxon>
        <taxon>Candidatus Kryptoniota</taxon>
        <taxon>Candidatus Chryseopegocella</taxon>
    </lineage>
</organism>
<gene>
    <name evidence="1" type="ORF">JGI23_01446</name>
</gene>
<evidence type="ECO:0000313" key="2">
    <source>
        <dbReference type="Proteomes" id="UP000199197"/>
    </source>
</evidence>
<dbReference type="Proteomes" id="UP000199197">
    <property type="component" value="Unassembled WGS sequence"/>
</dbReference>
<keyword evidence="2" id="KW-1185">Reference proteome</keyword>
<accession>A0A0P1NVY0</accession>
<name>A0A0P1NVY0_9BACT</name>
<reference evidence="2" key="1">
    <citation type="submission" date="2015-11" db="EMBL/GenBank/DDBJ databases">
        <authorList>
            <person name="Varghese N."/>
        </authorList>
    </citation>
    <scope>NUCLEOTIDE SEQUENCE [LARGE SCALE GENOMIC DNA]</scope>
    <source>
        <strain evidence="2">JGI-23</strain>
    </source>
</reference>
<feature type="non-terminal residue" evidence="1">
    <location>
        <position position="1"/>
    </location>
</feature>